<protein>
    <recommendedName>
        <fullName evidence="15">Peptide hydrolase</fullName>
        <ecNumber evidence="15">3.4.-.-</ecNumber>
    </recommendedName>
</protein>
<dbReference type="CDD" id="cd03875">
    <property type="entry name" value="M28_Fxna_like"/>
    <property type="match status" value="1"/>
</dbReference>
<evidence type="ECO:0000256" key="4">
    <source>
        <dbReference type="ARBA" id="ARBA00010918"/>
    </source>
</evidence>
<dbReference type="InterPro" id="IPR045175">
    <property type="entry name" value="M28_fam"/>
</dbReference>
<keyword evidence="10 15" id="KW-0862">Zinc</keyword>
<keyword evidence="22" id="KW-1185">Reference proteome</keyword>
<dbReference type="PANTHER" id="PTHR12147:SF58">
    <property type="entry name" value="VACUOLAR MEMBRANE PROTEASE"/>
    <property type="match status" value="1"/>
</dbReference>
<evidence type="ECO:0000256" key="3">
    <source>
        <dbReference type="ARBA" id="ARBA00004128"/>
    </source>
</evidence>
<keyword evidence="13 17" id="KW-0472">Membrane</keyword>
<feature type="transmembrane region" description="Helical" evidence="17">
    <location>
        <begin position="461"/>
        <end position="483"/>
    </location>
</feature>
<dbReference type="Proteomes" id="UP000501346">
    <property type="component" value="Chromosome ScII"/>
</dbReference>
<comment type="subcellular location">
    <subcellularLocation>
        <location evidence="3">Vacuole membrane</location>
        <topology evidence="3">Multi-pass membrane protein</topology>
    </subcellularLocation>
</comment>
<dbReference type="InterPro" id="IPR007484">
    <property type="entry name" value="Peptidase_M28"/>
</dbReference>
<evidence type="ECO:0000256" key="1">
    <source>
        <dbReference type="ARBA" id="ARBA00001947"/>
    </source>
</evidence>
<dbReference type="InterPro" id="IPR048024">
    <property type="entry name" value="Fxna-like_M28_dom"/>
</dbReference>
<evidence type="ECO:0000256" key="11">
    <source>
        <dbReference type="ARBA" id="ARBA00022989"/>
    </source>
</evidence>
<feature type="region of interest" description="Disordered" evidence="16">
    <location>
        <begin position="528"/>
        <end position="610"/>
    </location>
</feature>
<feature type="domain" description="Vacuolar membrane protease C-terminal" evidence="19">
    <location>
        <begin position="722"/>
        <end position="970"/>
    </location>
</feature>
<evidence type="ECO:0000256" key="15">
    <source>
        <dbReference type="RuleBase" id="RU361240"/>
    </source>
</evidence>
<accession>A0A6C1DLV1</accession>
<feature type="transmembrane region" description="Helical" evidence="17">
    <location>
        <begin position="495"/>
        <end position="515"/>
    </location>
</feature>
<keyword evidence="7 17" id="KW-0812">Transmembrane</keyword>
<keyword evidence="5" id="KW-0926">Vacuole</keyword>
<feature type="transmembrane region" description="Helical" evidence="17">
    <location>
        <begin position="359"/>
        <end position="380"/>
    </location>
</feature>
<feature type="transmembrane region" description="Helical" evidence="17">
    <location>
        <begin position="392"/>
        <end position="412"/>
    </location>
</feature>
<feature type="compositionally biased region" description="Low complexity" evidence="16">
    <location>
        <begin position="559"/>
        <end position="570"/>
    </location>
</feature>
<evidence type="ECO:0000313" key="21">
    <source>
        <dbReference type="EMBL" id="QID78078.1"/>
    </source>
</evidence>
<evidence type="ECO:0000256" key="6">
    <source>
        <dbReference type="ARBA" id="ARBA00022670"/>
    </source>
</evidence>
<name>A0A6C1DLV1_SACPS</name>
<dbReference type="Pfam" id="PF04389">
    <property type="entry name" value="Peptidase_M28"/>
    <property type="match status" value="1"/>
</dbReference>
<dbReference type="Pfam" id="PF22251">
    <property type="entry name" value="PFF1_TM"/>
    <property type="match status" value="1"/>
</dbReference>
<comment type="similarity">
    <text evidence="4 15">Belongs to the peptidase M28 family.</text>
</comment>
<sequence>MKLKSIFRSVLKYRKTNLSLLLLITYSIITLLYIFDHERYKLNLPKEDEHPEFNDLLETAWGDLQIITASFHPYTSKENDKVHDYLLKRVLEITGNSSFASVSDDKESERSILFQQQDPFNESSRFSRVTYFESSNILVKLEGKNPEEEGLLLSAHFDSVPTGYGATDDGMGVVSLLANLKYHIKHRPNRTLIFNFNNNEEFGLLGASTYFDHSWSNLTKYVINLEGTGAGGKAVLFRTSDTSTARIYQQSVKENPFGNSIYQQGFYSRYVRSETDYKIYEENGMRGWDVAFYKPRNLYHTIKDSIQYTSKASLWHMLHTSLQLSAYVASNSLDTADQTPACYFDFIGLKFFVISAKTLFYWNCIFLLVSPVVAIGLYLISRDRMTWKSYSWLSWTRFPLSLAAGIIVQKLFSNDIIRSNPLTFSRNYFWPISAFFTQVIFTSYVLINCSNFFFPCADMKSLSIIELFIILWTILLFTSKLLYSSDYRYTGLYPLSIFFLLSTIAAILRLLALALGMRTRKRLGRECRDHHSNYSSHSQIDMERDGQENLEQPQDQLTSSQDDQASIQDDNVSTTSAGPSHNVDEDHGMDSSSQQHDERVPLLKGSNSMEEGLSTRENSLKLEYTDYAWIIQFLLIVPIPSFILFNSVDVIMDALNHTVQEGSKATFDVLRFGMVGSILIALPILPFFYKVNYITISLTALLFLISASKTLLVHPFTNSNPLKVRFSQNIDLSQGNAASVHVLGREGNFLKPMLQDLPSIKYSSTHINCTSVTNGMELCMYDGMQPNLLSTNGNTNISSMVKVHVLHNNRNSTERSPYEPIVAELLLEVKENRACTLTFESRHQAKSPVREITVYQKKNSAPQKANITKTIKSASGINELQLHKLDFDQETYHIGVQWFPKLLTDGNVEDDKLGTKDELSVSISCYWGEYDSESVVNGTAVRKIPAFDELINYAPLSFSFTNEQKGLVIVKDAIIL</sequence>
<evidence type="ECO:0000259" key="19">
    <source>
        <dbReference type="Pfam" id="PF22250"/>
    </source>
</evidence>
<dbReference type="Pfam" id="PF22250">
    <property type="entry name" value="PFF1_C"/>
    <property type="match status" value="1"/>
</dbReference>
<dbReference type="GO" id="GO:0046872">
    <property type="term" value="F:metal ion binding"/>
    <property type="evidence" value="ECO:0007669"/>
    <property type="project" value="UniProtKB-KW"/>
</dbReference>
<evidence type="ECO:0000256" key="16">
    <source>
        <dbReference type="SAM" id="MobiDB-lite"/>
    </source>
</evidence>
<keyword evidence="14" id="KW-0325">Glycoprotein</keyword>
<evidence type="ECO:0000256" key="2">
    <source>
        <dbReference type="ARBA" id="ARBA00003273"/>
    </source>
</evidence>
<evidence type="ECO:0000256" key="14">
    <source>
        <dbReference type="ARBA" id="ARBA00023180"/>
    </source>
</evidence>
<keyword evidence="8 15" id="KW-0479">Metal-binding</keyword>
<evidence type="ECO:0000259" key="18">
    <source>
        <dbReference type="Pfam" id="PF04389"/>
    </source>
</evidence>
<dbReference type="PANTHER" id="PTHR12147">
    <property type="entry name" value="METALLOPEPTIDASE M28 FAMILY MEMBER"/>
    <property type="match status" value="1"/>
</dbReference>
<dbReference type="InterPro" id="IPR053976">
    <property type="entry name" value="PFF1_TM"/>
</dbReference>
<dbReference type="AlphaFoldDB" id="A0A6C1DLV1"/>
<dbReference type="EC" id="3.4.-.-" evidence="15"/>
<dbReference type="GO" id="GO:0005774">
    <property type="term" value="C:vacuolar membrane"/>
    <property type="evidence" value="ECO:0007669"/>
    <property type="project" value="UniProtKB-SubCell"/>
</dbReference>
<dbReference type="EMBL" id="CP048984">
    <property type="protein sequence ID" value="QID78078.1"/>
    <property type="molecule type" value="Genomic_DNA"/>
</dbReference>
<reference evidence="21 22" key="1">
    <citation type="journal article" date="2019" name="BMC Genomics">
        <title>Chromosome level assembly and comparative genome analysis confirm lager-brewing yeasts originated from a single hybridization.</title>
        <authorList>
            <person name="Salazar A.N."/>
            <person name="Gorter de Vries A.R."/>
            <person name="van den Broek M."/>
            <person name="Brouwers N."/>
            <person name="de la Torre Cortes P."/>
            <person name="Kuijpers N.G.A."/>
            <person name="Daran J.G."/>
            <person name="Abeel T."/>
        </authorList>
    </citation>
    <scope>NUCLEOTIDE SEQUENCE [LARGE SCALE GENOMIC DNA]</scope>
    <source>
        <strain evidence="21 22">CBS 1483</strain>
    </source>
</reference>
<proteinExistence type="inferred from homology"/>
<dbReference type="Gene3D" id="3.40.630.10">
    <property type="entry name" value="Zn peptidases"/>
    <property type="match status" value="1"/>
</dbReference>
<evidence type="ECO:0000313" key="22">
    <source>
        <dbReference type="Proteomes" id="UP000501346"/>
    </source>
</evidence>
<evidence type="ECO:0000256" key="7">
    <source>
        <dbReference type="ARBA" id="ARBA00022692"/>
    </source>
</evidence>
<evidence type="ECO:0000256" key="8">
    <source>
        <dbReference type="ARBA" id="ARBA00022723"/>
    </source>
</evidence>
<feature type="transmembrane region" description="Helical" evidence="17">
    <location>
        <begin position="627"/>
        <end position="645"/>
    </location>
</feature>
<evidence type="ECO:0000256" key="5">
    <source>
        <dbReference type="ARBA" id="ARBA00022554"/>
    </source>
</evidence>
<comment type="cofactor">
    <cofactor evidence="1">
        <name>Zn(2+)</name>
        <dbReference type="ChEBI" id="CHEBI:29105"/>
    </cofactor>
</comment>
<evidence type="ECO:0000256" key="10">
    <source>
        <dbReference type="ARBA" id="ARBA00022833"/>
    </source>
</evidence>
<evidence type="ECO:0000256" key="12">
    <source>
        <dbReference type="ARBA" id="ARBA00023049"/>
    </source>
</evidence>
<comment type="function">
    <text evidence="2">May be involved in vacuolar sorting and osmoregulation.</text>
</comment>
<dbReference type="OrthoDB" id="76293at2759"/>
<feature type="transmembrane region" description="Helical" evidence="17">
    <location>
        <begin position="432"/>
        <end position="454"/>
    </location>
</feature>
<gene>
    <name evidence="21" type="primary">PFF1</name>
    <name evidence="21" type="ORF">GRS66_000279</name>
</gene>
<evidence type="ECO:0000256" key="13">
    <source>
        <dbReference type="ARBA" id="ARBA00023136"/>
    </source>
</evidence>
<keyword evidence="11 17" id="KW-1133">Transmembrane helix</keyword>
<evidence type="ECO:0000259" key="20">
    <source>
        <dbReference type="Pfam" id="PF22251"/>
    </source>
</evidence>
<keyword evidence="6 15" id="KW-0645">Protease</keyword>
<feature type="transmembrane region" description="Helical" evidence="17">
    <location>
        <begin position="16"/>
        <end position="35"/>
    </location>
</feature>
<organism evidence="21 22">
    <name type="scientific">Saccharomyces pastorianus</name>
    <name type="common">Lager yeast</name>
    <name type="synonym">Saccharomyces cerevisiae x Saccharomyces eubayanus</name>
    <dbReference type="NCBI Taxonomy" id="27292"/>
    <lineage>
        <taxon>Eukaryota</taxon>
        <taxon>Fungi</taxon>
        <taxon>Dikarya</taxon>
        <taxon>Ascomycota</taxon>
        <taxon>Saccharomycotina</taxon>
        <taxon>Saccharomycetes</taxon>
        <taxon>Saccharomycetales</taxon>
        <taxon>Saccharomycetaceae</taxon>
        <taxon>Saccharomyces</taxon>
    </lineage>
</organism>
<keyword evidence="9 15" id="KW-0378">Hydrolase</keyword>
<dbReference type="SUPFAM" id="SSF53187">
    <property type="entry name" value="Zn-dependent exopeptidases"/>
    <property type="match status" value="1"/>
</dbReference>
<feature type="transmembrane region" description="Helical" evidence="17">
    <location>
        <begin position="669"/>
        <end position="689"/>
    </location>
</feature>
<keyword evidence="12" id="KW-0482">Metalloprotease</keyword>
<feature type="domain" description="Peptidase M28" evidence="18">
    <location>
        <begin position="136"/>
        <end position="323"/>
    </location>
</feature>
<feature type="compositionally biased region" description="Basic and acidic residues" evidence="16">
    <location>
        <begin position="582"/>
        <end position="601"/>
    </location>
</feature>
<feature type="transmembrane region" description="Helical" evidence="17">
    <location>
        <begin position="696"/>
        <end position="716"/>
    </location>
</feature>
<dbReference type="GO" id="GO:0008235">
    <property type="term" value="F:metalloexopeptidase activity"/>
    <property type="evidence" value="ECO:0007669"/>
    <property type="project" value="InterPro"/>
</dbReference>
<dbReference type="InterPro" id="IPR053975">
    <property type="entry name" value="PFF1_C"/>
</dbReference>
<dbReference type="GO" id="GO:0006508">
    <property type="term" value="P:proteolysis"/>
    <property type="evidence" value="ECO:0007669"/>
    <property type="project" value="UniProtKB-KW"/>
</dbReference>
<dbReference type="FunFam" id="3.40.630.10:FF:000057">
    <property type="entry name" value="Vacuolar membrane protease"/>
    <property type="match status" value="1"/>
</dbReference>
<evidence type="ECO:0000256" key="9">
    <source>
        <dbReference type="ARBA" id="ARBA00022801"/>
    </source>
</evidence>
<feature type="compositionally biased region" description="Polar residues" evidence="16">
    <location>
        <begin position="549"/>
        <end position="558"/>
    </location>
</feature>
<feature type="domain" description="Vacuolar membrane protease transmembrane" evidence="20">
    <location>
        <begin position="397"/>
        <end position="695"/>
    </location>
</feature>
<evidence type="ECO:0000256" key="17">
    <source>
        <dbReference type="SAM" id="Phobius"/>
    </source>
</evidence>